<feature type="transmembrane region" description="Helical" evidence="10">
    <location>
        <begin position="6"/>
        <end position="28"/>
    </location>
</feature>
<evidence type="ECO:0000256" key="6">
    <source>
        <dbReference type="ARBA" id="ARBA00022692"/>
    </source>
</evidence>
<dbReference type="Gene3D" id="3.30.2170.10">
    <property type="entry name" value="archaeoglobus fulgidus dsm 4304 superfamily"/>
    <property type="match status" value="1"/>
</dbReference>
<dbReference type="InterPro" id="IPR007581">
    <property type="entry name" value="Endonuclease-V"/>
</dbReference>
<keyword evidence="4 10" id="KW-0328">Glycosyltransferase</keyword>
<dbReference type="GO" id="GO:0005789">
    <property type="term" value="C:endoplasmic reticulum membrane"/>
    <property type="evidence" value="ECO:0007669"/>
    <property type="project" value="UniProtKB-SubCell"/>
</dbReference>
<evidence type="ECO:0000313" key="11">
    <source>
        <dbReference type="EMBL" id="VDM69067.1"/>
    </source>
</evidence>
<organism evidence="11 12">
    <name type="scientific">Strongylus vulgaris</name>
    <name type="common">Blood worm</name>
    <dbReference type="NCBI Taxonomy" id="40348"/>
    <lineage>
        <taxon>Eukaryota</taxon>
        <taxon>Metazoa</taxon>
        <taxon>Ecdysozoa</taxon>
        <taxon>Nematoda</taxon>
        <taxon>Chromadorea</taxon>
        <taxon>Rhabditida</taxon>
        <taxon>Rhabditina</taxon>
        <taxon>Rhabditomorpha</taxon>
        <taxon>Strongyloidea</taxon>
        <taxon>Strongylidae</taxon>
        <taxon>Strongylus</taxon>
    </lineage>
</organism>
<comment type="similarity">
    <text evidence="3 10">Belongs to the ALG6/ALG8 glucosyltransferase family.</text>
</comment>
<reference evidence="11 12" key="1">
    <citation type="submission" date="2018-11" db="EMBL/GenBank/DDBJ databases">
        <authorList>
            <consortium name="Pathogen Informatics"/>
        </authorList>
    </citation>
    <scope>NUCLEOTIDE SEQUENCE [LARGE SCALE GENOMIC DNA]</scope>
</reference>
<evidence type="ECO:0000256" key="1">
    <source>
        <dbReference type="ARBA" id="ARBA00004477"/>
    </source>
</evidence>
<accession>A0A3P7IXZ0</accession>
<feature type="transmembrane region" description="Helical" evidence="10">
    <location>
        <begin position="94"/>
        <end position="115"/>
    </location>
</feature>
<evidence type="ECO:0000256" key="7">
    <source>
        <dbReference type="ARBA" id="ARBA00022824"/>
    </source>
</evidence>
<evidence type="ECO:0000256" key="5">
    <source>
        <dbReference type="ARBA" id="ARBA00022679"/>
    </source>
</evidence>
<dbReference type="GO" id="GO:0006281">
    <property type="term" value="P:DNA repair"/>
    <property type="evidence" value="ECO:0007669"/>
    <property type="project" value="InterPro"/>
</dbReference>
<comment type="subcellular location">
    <subcellularLocation>
        <location evidence="1 10">Endoplasmic reticulum membrane</location>
        <topology evidence="1 10">Multi-pass membrane protein</topology>
    </subcellularLocation>
</comment>
<dbReference type="EMBL" id="UYYB01010980">
    <property type="protein sequence ID" value="VDM69067.1"/>
    <property type="molecule type" value="Genomic_DNA"/>
</dbReference>
<evidence type="ECO:0000256" key="4">
    <source>
        <dbReference type="ARBA" id="ARBA00022676"/>
    </source>
</evidence>
<keyword evidence="8 10" id="KW-1133">Transmembrane helix</keyword>
<protein>
    <recommendedName>
        <fullName evidence="10">Alpha-1,3-glucosyltransferase</fullName>
        <ecNumber evidence="10">2.4.1.-</ecNumber>
    </recommendedName>
</protein>
<dbReference type="EC" id="2.4.1.-" evidence="10"/>
<proteinExistence type="inferred from homology"/>
<dbReference type="OrthoDB" id="1689333at2759"/>
<evidence type="ECO:0000256" key="2">
    <source>
        <dbReference type="ARBA" id="ARBA00004922"/>
    </source>
</evidence>
<evidence type="ECO:0000256" key="3">
    <source>
        <dbReference type="ARBA" id="ARBA00008715"/>
    </source>
</evidence>
<evidence type="ECO:0000256" key="10">
    <source>
        <dbReference type="RuleBase" id="RU363110"/>
    </source>
</evidence>
<keyword evidence="7 10" id="KW-0256">Endoplasmic reticulum</keyword>
<dbReference type="AlphaFoldDB" id="A0A3P7IXZ0"/>
<dbReference type="GO" id="GO:0004519">
    <property type="term" value="F:endonuclease activity"/>
    <property type="evidence" value="ECO:0007669"/>
    <property type="project" value="InterPro"/>
</dbReference>
<dbReference type="PANTHER" id="PTHR12413">
    <property type="entry name" value="DOLICHYL GLYCOSYLTRANSFERASE"/>
    <property type="match status" value="1"/>
</dbReference>
<keyword evidence="5 10" id="KW-0808">Transferase</keyword>
<dbReference type="UniPathway" id="UPA00378"/>
<keyword evidence="9 10" id="KW-0472">Membrane</keyword>
<dbReference type="GO" id="GO:0006487">
    <property type="term" value="P:protein N-linked glycosylation"/>
    <property type="evidence" value="ECO:0007669"/>
    <property type="project" value="TreeGrafter"/>
</dbReference>
<evidence type="ECO:0000313" key="12">
    <source>
        <dbReference type="Proteomes" id="UP000270094"/>
    </source>
</evidence>
<dbReference type="GO" id="GO:0042283">
    <property type="term" value="F:dolichyl pyrophosphate Glc1Man9GlcNAc2 alpha-1,3-glucosyltransferase activity"/>
    <property type="evidence" value="ECO:0007669"/>
    <property type="project" value="TreeGrafter"/>
</dbReference>
<dbReference type="Pfam" id="PF03155">
    <property type="entry name" value="Alg6_Alg8"/>
    <property type="match status" value="1"/>
</dbReference>
<dbReference type="Pfam" id="PF04493">
    <property type="entry name" value="Endonuclease_5"/>
    <property type="match status" value="1"/>
</dbReference>
<comment type="pathway">
    <text evidence="2 10">Protein modification; protein glycosylation.</text>
</comment>
<dbReference type="PANTHER" id="PTHR12413:SF2">
    <property type="entry name" value="DOLICHYL PYROPHOSPHATE GLC1MAN9GLCNAC2 ALPHA-1,3-GLUCOSYLTRANSFERASE-RELATED"/>
    <property type="match status" value="1"/>
</dbReference>
<dbReference type="InterPro" id="IPR004856">
    <property type="entry name" value="Glyco_trans_ALG6/ALG8"/>
</dbReference>
<feature type="transmembrane region" description="Helical" evidence="10">
    <location>
        <begin position="121"/>
        <end position="148"/>
    </location>
</feature>
<keyword evidence="6 10" id="KW-0812">Transmembrane</keyword>
<evidence type="ECO:0000256" key="8">
    <source>
        <dbReference type="ARBA" id="ARBA00022989"/>
    </source>
</evidence>
<comment type="caution">
    <text evidence="10">Lacks conserved residue(s) required for the propagation of feature annotation.</text>
</comment>
<dbReference type="Proteomes" id="UP000270094">
    <property type="component" value="Unassembled WGS sequence"/>
</dbReference>
<evidence type="ECO:0000256" key="9">
    <source>
        <dbReference type="ARBA" id="ARBA00023136"/>
    </source>
</evidence>
<gene>
    <name evidence="11" type="ORF">SVUK_LOCUS4065</name>
</gene>
<feature type="transmembrane region" description="Helical" evidence="10">
    <location>
        <begin position="35"/>
        <end position="55"/>
    </location>
</feature>
<feature type="transmembrane region" description="Helical" evidence="10">
    <location>
        <begin position="61"/>
        <end position="82"/>
    </location>
</feature>
<sequence length="298" mass="33655">MSAFSFFFYGYHVHEKALLLVAIPLLIVALTDPKYVQLAVLFSIITCTSLFPLLFTLFEIPIKYCLATTYTLLLFLVIRYAFNIKVGSILSIQAIVYICGLVILELNASMIHKAIFGEKFAFLPLMLISVYNAVGVLACYIWLILLIYDDDIMITFKKKRCELTEGLIKAGLYSVQAVESLDEIEMIGGIDISASKTNQDFAVVAFNVFEYPSMKQVAIFHDVMVITEPYITDYLAIREAAPISDFINRTLEDNPHLRPDVIICDGNGKFHLRGNLLFSLEPGRDFEDIVRLSWVSTV</sequence>
<keyword evidence="12" id="KW-1185">Reference proteome</keyword>
<name>A0A3P7IXZ0_STRVU</name>